<keyword evidence="6" id="KW-0378">Hydrolase</keyword>
<dbReference type="Gene3D" id="3.40.190.80">
    <property type="match status" value="1"/>
</dbReference>
<dbReference type="EMBL" id="LIAE01006307">
    <property type="protein sequence ID" value="PAV91562.1"/>
    <property type="molecule type" value="Genomic_DNA"/>
</dbReference>
<dbReference type="Proteomes" id="UP000218231">
    <property type="component" value="Unassembled WGS sequence"/>
</dbReference>
<comment type="catalytic activity">
    <reaction evidence="10">
        <text>1D-myo-inositol 1,3,4-trisphosphate + H2O = 1D-myo-inositol 3,4-bisphosphate + phosphate</text>
        <dbReference type="Rhea" id="RHEA:70319"/>
        <dbReference type="ChEBI" id="CHEBI:15377"/>
        <dbReference type="ChEBI" id="CHEBI:43474"/>
        <dbReference type="ChEBI" id="CHEBI:58414"/>
        <dbReference type="ChEBI" id="CHEBI:83241"/>
    </reaction>
    <physiologicalReaction direction="left-to-right" evidence="10">
        <dbReference type="Rhea" id="RHEA:70320"/>
    </physiologicalReaction>
</comment>
<accession>A0A2A2LZ87</accession>
<evidence type="ECO:0000256" key="10">
    <source>
        <dbReference type="ARBA" id="ARBA00044465"/>
    </source>
</evidence>
<evidence type="ECO:0000256" key="1">
    <source>
        <dbReference type="ARBA" id="ARBA00001946"/>
    </source>
</evidence>
<evidence type="ECO:0000256" key="17">
    <source>
        <dbReference type="ARBA" id="ARBA00044554"/>
    </source>
</evidence>
<dbReference type="InterPro" id="IPR020550">
    <property type="entry name" value="Inositol_monophosphatase_CS"/>
</dbReference>
<evidence type="ECO:0000256" key="3">
    <source>
        <dbReference type="ARBA" id="ARBA00012633"/>
    </source>
</evidence>
<evidence type="ECO:0000256" key="9">
    <source>
        <dbReference type="ARBA" id="ARBA00041815"/>
    </source>
</evidence>
<name>A0A2A2LZ87_9BILA</name>
<organism evidence="19 20">
    <name type="scientific">Diploscapter pachys</name>
    <dbReference type="NCBI Taxonomy" id="2018661"/>
    <lineage>
        <taxon>Eukaryota</taxon>
        <taxon>Metazoa</taxon>
        <taxon>Ecdysozoa</taxon>
        <taxon>Nematoda</taxon>
        <taxon>Chromadorea</taxon>
        <taxon>Rhabditida</taxon>
        <taxon>Rhabditina</taxon>
        <taxon>Rhabditomorpha</taxon>
        <taxon>Rhabditoidea</taxon>
        <taxon>Rhabditidae</taxon>
        <taxon>Diploscapter</taxon>
    </lineage>
</organism>
<evidence type="ECO:0000256" key="16">
    <source>
        <dbReference type="ARBA" id="ARBA00044544"/>
    </source>
</evidence>
<dbReference type="PANTHER" id="PTHR43028:SF5">
    <property type="entry name" value="3'(2'),5'-BISPHOSPHATE NUCLEOTIDASE 1"/>
    <property type="match status" value="1"/>
</dbReference>
<sequence>MSSNGAEKSNKDQLGPEKSEEMWNRAATITKIVASSVKISETAGGIIKSILSSGDLKIVYKDGEVGKRTDPQTEADRSAQYCIVNSLQSRFKNLQIIGEEDDTSVSPHIETGYLSDVLKLDDKCAESLRNIKEEELVVWVDPLDGTSEVTQAVKNNNTALLQQVTILIGIAHKGRPIAGVIHQPYYKENGRTIWAIQGCGVHGIKPAEEQQQKIVVTTRSHLSDTVVEALTALKEKGLADSVEKVGGAGFKVLKLLEGCSAYVFASAGCKKWDTCAVDAVLEAAGGNLTDISGRSLLYHADVQKNNTGGVLATAPWIKHQDYVSSIPENLKNQLPEFNPKR</sequence>
<dbReference type="InterPro" id="IPR000760">
    <property type="entry name" value="Inositol_monophosphatase-like"/>
</dbReference>
<dbReference type="AlphaFoldDB" id="A0A2A2LZ87"/>
<dbReference type="InterPro" id="IPR050725">
    <property type="entry name" value="CysQ/Inositol_MonoPase"/>
</dbReference>
<dbReference type="GO" id="GO:0004441">
    <property type="term" value="F:inositol-1,4-bisphosphate 1-phosphatase activity"/>
    <property type="evidence" value="ECO:0007669"/>
    <property type="project" value="UniProtKB-EC"/>
</dbReference>
<dbReference type="GO" id="GO:0008441">
    <property type="term" value="F:3'(2'),5'-bisphosphate nucleotidase activity"/>
    <property type="evidence" value="ECO:0007669"/>
    <property type="project" value="UniProtKB-EC"/>
</dbReference>
<dbReference type="GO" id="GO:0046872">
    <property type="term" value="F:metal ion binding"/>
    <property type="evidence" value="ECO:0007669"/>
    <property type="project" value="UniProtKB-KW"/>
</dbReference>
<evidence type="ECO:0000256" key="13">
    <source>
        <dbReference type="ARBA" id="ARBA00044479"/>
    </source>
</evidence>
<dbReference type="PROSITE" id="PS00630">
    <property type="entry name" value="IMP_2"/>
    <property type="match status" value="1"/>
</dbReference>
<dbReference type="PANTHER" id="PTHR43028">
    <property type="entry name" value="3'(2'),5'-BISPHOSPHATE NUCLEOTIDASE 1"/>
    <property type="match status" value="1"/>
</dbReference>
<evidence type="ECO:0000256" key="7">
    <source>
        <dbReference type="ARBA" id="ARBA00022842"/>
    </source>
</evidence>
<comment type="similarity">
    <text evidence="2">Belongs to the inositol monophosphatase superfamily.</text>
</comment>
<evidence type="ECO:0000256" key="2">
    <source>
        <dbReference type="ARBA" id="ARBA00009759"/>
    </source>
</evidence>
<dbReference type="EC" id="3.1.3.7" evidence="3"/>
<evidence type="ECO:0000313" key="20">
    <source>
        <dbReference type="Proteomes" id="UP000218231"/>
    </source>
</evidence>
<dbReference type="CDD" id="cd01640">
    <property type="entry name" value="IPPase"/>
    <property type="match status" value="1"/>
</dbReference>
<feature type="binding site" evidence="18">
    <location>
        <position position="273"/>
    </location>
    <ligand>
        <name>Mg(2+)</name>
        <dbReference type="ChEBI" id="CHEBI:18420"/>
        <label>1</label>
        <note>catalytic</note>
    </ligand>
</feature>
<dbReference type="EC" id="3.1.3.57" evidence="15"/>
<keyword evidence="4" id="KW-0452">Lithium</keyword>
<evidence type="ECO:0000256" key="4">
    <source>
        <dbReference type="ARBA" id="ARBA00022671"/>
    </source>
</evidence>
<evidence type="ECO:0000256" key="12">
    <source>
        <dbReference type="ARBA" id="ARBA00044478"/>
    </source>
</evidence>
<comment type="catalytic activity">
    <reaction evidence="13">
        <text>adenosine 3',5'-bisphosphate + H2O = AMP + phosphate</text>
        <dbReference type="Rhea" id="RHEA:10040"/>
        <dbReference type="ChEBI" id="CHEBI:15377"/>
        <dbReference type="ChEBI" id="CHEBI:43474"/>
        <dbReference type="ChEBI" id="CHEBI:58343"/>
        <dbReference type="ChEBI" id="CHEBI:456215"/>
        <dbReference type="EC" id="3.1.3.7"/>
    </reaction>
    <physiologicalReaction direction="left-to-right" evidence="13">
        <dbReference type="Rhea" id="RHEA:10041"/>
    </physiologicalReaction>
</comment>
<dbReference type="OrthoDB" id="411145at2759"/>
<evidence type="ECO:0000256" key="18">
    <source>
        <dbReference type="PIRSR" id="PIRSR600760-2"/>
    </source>
</evidence>
<comment type="cofactor">
    <cofactor evidence="1 18">
        <name>Mg(2+)</name>
        <dbReference type="ChEBI" id="CHEBI:18420"/>
    </cofactor>
</comment>
<evidence type="ECO:0000256" key="6">
    <source>
        <dbReference type="ARBA" id="ARBA00022801"/>
    </source>
</evidence>
<keyword evidence="5 18" id="KW-0479">Metal-binding</keyword>
<evidence type="ECO:0000256" key="14">
    <source>
        <dbReference type="ARBA" id="ARBA00044484"/>
    </source>
</evidence>
<protein>
    <recommendedName>
        <fullName evidence="8">3'(2'),5'-bisphosphate nucleotidase 1</fullName>
        <ecNumber evidence="15">3.1.3.57</ecNumber>
        <ecNumber evidence="3">3.1.3.7</ecNumber>
    </recommendedName>
    <alternativeName>
        <fullName evidence="16">3'-phosphoadenosine 5'-phosphate phosphatase</fullName>
    </alternativeName>
    <alternativeName>
        <fullName evidence="9">Bisphosphate 3'-nucleotidase 1</fullName>
    </alternativeName>
    <alternativeName>
        <fullName evidence="17">Inositol-polyphosphate 1-phosphatase</fullName>
    </alternativeName>
</protein>
<evidence type="ECO:0000256" key="5">
    <source>
        <dbReference type="ARBA" id="ARBA00022723"/>
    </source>
</evidence>
<proteinExistence type="inferred from homology"/>
<keyword evidence="7 18" id="KW-0460">Magnesium</keyword>
<gene>
    <name evidence="19" type="ORF">WR25_10880</name>
</gene>
<feature type="binding site" evidence="18">
    <location>
        <position position="144"/>
    </location>
    <ligand>
        <name>Mg(2+)</name>
        <dbReference type="ChEBI" id="CHEBI:18420"/>
        <label>1</label>
        <note>catalytic</note>
    </ligand>
</feature>
<feature type="binding site" evidence="18">
    <location>
        <position position="143"/>
    </location>
    <ligand>
        <name>Mg(2+)</name>
        <dbReference type="ChEBI" id="CHEBI:18420"/>
        <label>1</label>
        <note>catalytic</note>
    </ligand>
</feature>
<comment type="caution">
    <text evidence="19">The sequence shown here is derived from an EMBL/GenBank/DDBJ whole genome shotgun (WGS) entry which is preliminary data.</text>
</comment>
<dbReference type="GO" id="GO:0046854">
    <property type="term" value="P:phosphatidylinositol phosphate biosynthetic process"/>
    <property type="evidence" value="ECO:0007669"/>
    <property type="project" value="InterPro"/>
</dbReference>
<feature type="binding site" evidence="18">
    <location>
        <position position="99"/>
    </location>
    <ligand>
        <name>Mg(2+)</name>
        <dbReference type="ChEBI" id="CHEBI:18420"/>
        <label>1</label>
        <note>catalytic</note>
    </ligand>
</feature>
<evidence type="ECO:0000256" key="15">
    <source>
        <dbReference type="ARBA" id="ARBA00044519"/>
    </source>
</evidence>
<comment type="catalytic activity">
    <reaction evidence="11">
        <text>adenosine 2',5'-bisphosphate + H2O = AMP + phosphate</text>
        <dbReference type="Rhea" id="RHEA:77643"/>
        <dbReference type="ChEBI" id="CHEBI:15377"/>
        <dbReference type="ChEBI" id="CHEBI:43474"/>
        <dbReference type="ChEBI" id="CHEBI:194156"/>
        <dbReference type="ChEBI" id="CHEBI:456215"/>
        <dbReference type="EC" id="3.1.3.7"/>
    </reaction>
    <physiologicalReaction direction="left-to-right" evidence="11">
        <dbReference type="Rhea" id="RHEA:77644"/>
    </physiologicalReaction>
</comment>
<dbReference type="FunFam" id="3.40.190.80:FF:000006">
    <property type="entry name" value="Bisphosphate nucleotidase 1"/>
    <property type="match status" value="1"/>
</dbReference>
<dbReference type="SUPFAM" id="SSF56655">
    <property type="entry name" value="Carbohydrate phosphatase"/>
    <property type="match status" value="1"/>
</dbReference>
<keyword evidence="20" id="KW-1185">Reference proteome</keyword>
<evidence type="ECO:0000313" key="19">
    <source>
        <dbReference type="EMBL" id="PAV91562.1"/>
    </source>
</evidence>
<evidence type="ECO:0000256" key="11">
    <source>
        <dbReference type="ARBA" id="ARBA00044466"/>
    </source>
</evidence>
<dbReference type="Pfam" id="PF00459">
    <property type="entry name" value="Inositol_P"/>
    <property type="match status" value="1"/>
</dbReference>
<evidence type="ECO:0000256" key="8">
    <source>
        <dbReference type="ARBA" id="ARBA00040342"/>
    </source>
</evidence>
<dbReference type="STRING" id="2018661.A0A2A2LZ87"/>
<dbReference type="Gene3D" id="3.30.540.10">
    <property type="entry name" value="Fructose-1,6-Bisphosphatase, subunit A, domain 1"/>
    <property type="match status" value="1"/>
</dbReference>
<feature type="binding site" evidence="18">
    <location>
        <position position="141"/>
    </location>
    <ligand>
        <name>Mg(2+)</name>
        <dbReference type="ChEBI" id="CHEBI:18420"/>
        <label>1</label>
        <note>catalytic</note>
    </ligand>
</feature>
<comment type="catalytic activity">
    <reaction evidence="14">
        <text>3'-phosphoadenylyl sulfate + H2O = adenosine 5'-phosphosulfate + phosphate</text>
        <dbReference type="Rhea" id="RHEA:77639"/>
        <dbReference type="ChEBI" id="CHEBI:15377"/>
        <dbReference type="ChEBI" id="CHEBI:43474"/>
        <dbReference type="ChEBI" id="CHEBI:58243"/>
        <dbReference type="ChEBI" id="CHEBI:58339"/>
        <dbReference type="EC" id="3.1.3.7"/>
    </reaction>
    <physiologicalReaction direction="left-to-right" evidence="14">
        <dbReference type="Rhea" id="RHEA:77640"/>
    </physiologicalReaction>
</comment>
<reference evidence="19 20" key="1">
    <citation type="journal article" date="2017" name="Curr. Biol.">
        <title>Genome architecture and evolution of a unichromosomal asexual nematode.</title>
        <authorList>
            <person name="Fradin H."/>
            <person name="Zegar C."/>
            <person name="Gutwein M."/>
            <person name="Lucas J."/>
            <person name="Kovtun M."/>
            <person name="Corcoran D."/>
            <person name="Baugh L.R."/>
            <person name="Kiontke K."/>
            <person name="Gunsalus K."/>
            <person name="Fitch D.H."/>
            <person name="Piano F."/>
        </authorList>
    </citation>
    <scope>NUCLEOTIDE SEQUENCE [LARGE SCALE GENOMIC DNA]</scope>
    <source>
        <strain evidence="19">PF1309</strain>
    </source>
</reference>
<comment type="catalytic activity">
    <reaction evidence="12">
        <text>1D-myo-inositol 1,4-bisphosphate + H2O = 1D-myo-inositol 4-phosphate + phosphate</text>
        <dbReference type="Rhea" id="RHEA:15553"/>
        <dbReference type="ChEBI" id="CHEBI:15377"/>
        <dbReference type="ChEBI" id="CHEBI:43474"/>
        <dbReference type="ChEBI" id="CHEBI:58282"/>
        <dbReference type="ChEBI" id="CHEBI:58469"/>
        <dbReference type="EC" id="3.1.3.57"/>
    </reaction>
    <physiologicalReaction direction="left-to-right" evidence="12">
        <dbReference type="Rhea" id="RHEA:15554"/>
    </physiologicalReaction>
</comment>
<dbReference type="FunFam" id="3.30.540.10:FF:000023">
    <property type="entry name" value="Protein CBR-TAG-231"/>
    <property type="match status" value="1"/>
</dbReference>